<dbReference type="eggNOG" id="KOG2132">
    <property type="taxonomic scope" value="Eukaryota"/>
</dbReference>
<organism evidence="2 3">
    <name type="scientific">Emiliania huxleyi (strain CCMP1516)</name>
    <dbReference type="NCBI Taxonomy" id="280463"/>
    <lineage>
        <taxon>Eukaryota</taxon>
        <taxon>Haptista</taxon>
        <taxon>Haptophyta</taxon>
        <taxon>Prymnesiophyceae</taxon>
        <taxon>Isochrysidales</taxon>
        <taxon>Noelaerhabdaceae</taxon>
        <taxon>Emiliania</taxon>
    </lineage>
</organism>
<dbReference type="InterPro" id="IPR003347">
    <property type="entry name" value="JmjC_dom"/>
</dbReference>
<protein>
    <recommendedName>
        <fullName evidence="1">JmjC domain-containing protein</fullName>
    </recommendedName>
</protein>
<dbReference type="Gene3D" id="2.60.120.650">
    <property type="entry name" value="Cupin"/>
    <property type="match status" value="1"/>
</dbReference>
<dbReference type="RefSeq" id="XP_005790405.1">
    <property type="nucleotide sequence ID" value="XM_005790348.1"/>
</dbReference>
<dbReference type="PROSITE" id="PS51184">
    <property type="entry name" value="JMJC"/>
    <property type="match status" value="1"/>
</dbReference>
<dbReference type="EnsemblProtists" id="EOD37976">
    <property type="protein sequence ID" value="EOD37976"/>
    <property type="gene ID" value="EMIHUDRAFT_361914"/>
</dbReference>
<proteinExistence type="predicted"/>
<evidence type="ECO:0000259" key="1">
    <source>
        <dbReference type="PROSITE" id="PS51184"/>
    </source>
</evidence>
<feature type="domain" description="JmjC" evidence="1">
    <location>
        <begin position="1"/>
        <end position="144"/>
    </location>
</feature>
<dbReference type="SMART" id="SM00558">
    <property type="entry name" value="JmjC"/>
    <property type="match status" value="1"/>
</dbReference>
<evidence type="ECO:0000313" key="2">
    <source>
        <dbReference type="EnsemblProtists" id="EOD37976"/>
    </source>
</evidence>
<dbReference type="PaxDb" id="2903-EOD37976"/>
<dbReference type="PANTHER" id="PTHR12461">
    <property type="entry name" value="HYPOXIA-INDUCIBLE FACTOR 1 ALPHA INHIBITOR-RELATED"/>
    <property type="match status" value="1"/>
</dbReference>
<dbReference type="HOGENOM" id="CLU_016785_3_5_1"/>
<dbReference type="STRING" id="2903.R1FQU1"/>
<dbReference type="InterPro" id="IPR041667">
    <property type="entry name" value="Cupin_8"/>
</dbReference>
<dbReference type="Proteomes" id="UP000013827">
    <property type="component" value="Unassembled WGS sequence"/>
</dbReference>
<dbReference type="AlphaFoldDB" id="A0A0D3KQE1"/>
<dbReference type="KEGG" id="ehx:EMIHUDRAFT_361914"/>
<dbReference type="Pfam" id="PF13621">
    <property type="entry name" value="Cupin_8"/>
    <property type="match status" value="1"/>
</dbReference>
<dbReference type="PANTHER" id="PTHR12461:SF105">
    <property type="entry name" value="HYPOXIA-INDUCIBLE FACTOR 1-ALPHA INHIBITOR"/>
    <property type="match status" value="1"/>
</dbReference>
<reference evidence="2" key="2">
    <citation type="submission" date="2024-10" db="UniProtKB">
        <authorList>
            <consortium name="EnsemblProtists"/>
        </authorList>
    </citation>
    <scope>IDENTIFICATION</scope>
</reference>
<dbReference type="SUPFAM" id="SSF51197">
    <property type="entry name" value="Clavaminate synthase-like"/>
    <property type="match status" value="1"/>
</dbReference>
<evidence type="ECO:0000313" key="3">
    <source>
        <dbReference type="Proteomes" id="UP000013827"/>
    </source>
</evidence>
<dbReference type="OMA" id="WWHYLRN"/>
<dbReference type="GeneID" id="17283246"/>
<accession>A0A0D3KQE1</accession>
<reference evidence="3" key="1">
    <citation type="journal article" date="2013" name="Nature">
        <title>Pan genome of the phytoplankton Emiliania underpins its global distribution.</title>
        <authorList>
            <person name="Read B.A."/>
            <person name="Kegel J."/>
            <person name="Klute M.J."/>
            <person name="Kuo A."/>
            <person name="Lefebvre S.C."/>
            <person name="Maumus F."/>
            <person name="Mayer C."/>
            <person name="Miller J."/>
            <person name="Monier A."/>
            <person name="Salamov A."/>
            <person name="Young J."/>
            <person name="Aguilar M."/>
            <person name="Claverie J.M."/>
            <person name="Frickenhaus S."/>
            <person name="Gonzalez K."/>
            <person name="Herman E.K."/>
            <person name="Lin Y.C."/>
            <person name="Napier J."/>
            <person name="Ogata H."/>
            <person name="Sarno A.F."/>
            <person name="Shmutz J."/>
            <person name="Schroeder D."/>
            <person name="de Vargas C."/>
            <person name="Verret F."/>
            <person name="von Dassow P."/>
            <person name="Valentin K."/>
            <person name="Van de Peer Y."/>
            <person name="Wheeler G."/>
            <person name="Dacks J.B."/>
            <person name="Delwiche C.F."/>
            <person name="Dyhrman S.T."/>
            <person name="Glockner G."/>
            <person name="John U."/>
            <person name="Richards T."/>
            <person name="Worden A.Z."/>
            <person name="Zhang X."/>
            <person name="Grigoriev I.V."/>
            <person name="Allen A.E."/>
            <person name="Bidle K."/>
            <person name="Borodovsky M."/>
            <person name="Bowler C."/>
            <person name="Brownlee C."/>
            <person name="Cock J.M."/>
            <person name="Elias M."/>
            <person name="Gladyshev V.N."/>
            <person name="Groth M."/>
            <person name="Guda C."/>
            <person name="Hadaegh A."/>
            <person name="Iglesias-Rodriguez M.D."/>
            <person name="Jenkins J."/>
            <person name="Jones B.M."/>
            <person name="Lawson T."/>
            <person name="Leese F."/>
            <person name="Lindquist E."/>
            <person name="Lobanov A."/>
            <person name="Lomsadze A."/>
            <person name="Malik S.B."/>
            <person name="Marsh M.E."/>
            <person name="Mackinder L."/>
            <person name="Mock T."/>
            <person name="Mueller-Roeber B."/>
            <person name="Pagarete A."/>
            <person name="Parker M."/>
            <person name="Probert I."/>
            <person name="Quesneville H."/>
            <person name="Raines C."/>
            <person name="Rensing S.A."/>
            <person name="Riano-Pachon D.M."/>
            <person name="Richier S."/>
            <person name="Rokitta S."/>
            <person name="Shiraiwa Y."/>
            <person name="Soanes D.M."/>
            <person name="van der Giezen M."/>
            <person name="Wahlund T.M."/>
            <person name="Williams B."/>
            <person name="Wilson W."/>
            <person name="Wolfe G."/>
            <person name="Wurch L.L."/>
        </authorList>
    </citation>
    <scope>NUCLEOTIDE SEQUENCE</scope>
</reference>
<keyword evidence="3" id="KW-1185">Reference proteome</keyword>
<sequence length="144" mass="15881">MSQHHLLHQHPALQRLLAVPPHTLGRPLSPTNVWIGTRGTVTSLHSDPSDNLLCQVAGYKYIRLYGLSETPKLHATTLRSKNTNSFGTSPVRVEADPLPTAHASAADAAYVETILAPGDMLFIPKSVWHYVRSLTTSVSVNYWF</sequence>
<name>A0A0D3KQE1_EMIH1</name>